<dbReference type="Proteomes" id="UP000828048">
    <property type="component" value="Chromosome 11"/>
</dbReference>
<name>A0ACB7YLW8_9ERIC</name>
<evidence type="ECO:0000313" key="2">
    <source>
        <dbReference type="Proteomes" id="UP000828048"/>
    </source>
</evidence>
<organism evidence="1 2">
    <name type="scientific">Vaccinium darrowii</name>
    <dbReference type="NCBI Taxonomy" id="229202"/>
    <lineage>
        <taxon>Eukaryota</taxon>
        <taxon>Viridiplantae</taxon>
        <taxon>Streptophyta</taxon>
        <taxon>Embryophyta</taxon>
        <taxon>Tracheophyta</taxon>
        <taxon>Spermatophyta</taxon>
        <taxon>Magnoliopsida</taxon>
        <taxon>eudicotyledons</taxon>
        <taxon>Gunneridae</taxon>
        <taxon>Pentapetalae</taxon>
        <taxon>asterids</taxon>
        <taxon>Ericales</taxon>
        <taxon>Ericaceae</taxon>
        <taxon>Vaccinioideae</taxon>
        <taxon>Vaccinieae</taxon>
        <taxon>Vaccinium</taxon>
    </lineage>
</organism>
<protein>
    <submittedName>
        <fullName evidence="1">Uncharacterized protein</fullName>
    </submittedName>
</protein>
<dbReference type="EMBL" id="CM037161">
    <property type="protein sequence ID" value="KAH7854606.1"/>
    <property type="molecule type" value="Genomic_DNA"/>
</dbReference>
<keyword evidence="2" id="KW-1185">Reference proteome</keyword>
<proteinExistence type="predicted"/>
<comment type="caution">
    <text evidence="1">The sequence shown here is derived from an EMBL/GenBank/DDBJ whole genome shotgun (WGS) entry which is preliminary data.</text>
</comment>
<gene>
    <name evidence="1" type="ORF">Vadar_015880</name>
</gene>
<evidence type="ECO:0000313" key="1">
    <source>
        <dbReference type="EMBL" id="KAH7854606.1"/>
    </source>
</evidence>
<accession>A0ACB7YLW8</accession>
<sequence>MSTITCIERERQALLKFKQSLTDTTGRLSSWTSEDCCNWKGIQCDGNTSHVVKLDLVSLDPDATTIEANEVNPSLLELKYLKHLDLSGNNFHNIPIPIFFGSMTSLRYLNLSNSNFRGRVPHHLGNVSKLMVLDLYDLGKNSLTIDDFTWVSCLSSLQYLDASGMDLSQALNLNAVLYMLPSLTDLHLSGCDLNSTLLVSPFHLNSTPSNMRNLDLSQNSFAGEFPKFIENMTTLRVLDLSVNDLNSSFPFYLENLKSLEHLNLGSNSYTDLVGLSRLLLTQCNLKSLDMSLNLFKGQMSTSYGNLSGCAMYNLEMLILSSNEITGALLDWLGQFDHLKYLDLSLNSLSGSIPRSLGTLLTLGELYIFSNQLNGTIPVSLGQLSSLEILDISWNKLTGTIPASLGQLSNLKILDLSSNHLEVVTEATFANLTSLEELNIASNFLTWKVTSDWMPSFQVKSLQMGSCKIETGFPKWLQNQKKLSWLDITNASISGILPQWLNEMPLVILDLSQNLISGPIEKLPSTLKVLGLSDNLIIGPLPQNISEMLPNLENLYLDGNLVSGLIPYSLWEIPTLLILDLSKNKLSGNLPRNYEGWGVRSDLMVMRLSSNKLSGILPSSFGNFTSLEELQLNGNSFYGELPLTLRNCSSLIVLNLGENGFFGSIPRWIDDLPLSVLRLHQNMFSDRIPSQLCRMSRLQIVDFGNNHLSGPIPRCFGNLSGMILDEDGTRYDALGWTSMVQVIKGRELEFTGTLEFLANVDLSSNNLVGSIPKEITNLSGLRGINLSHNHLTGKIPDNIGRLKSLESLDFSVNLLSGIIPQSISGLNSLSRLNLSYNNLSGRIPTGNQLQTLDDPPSSYLGNSELCGVPLPRNCPGDEKSQPPTTTGHREEHKGVDSEKFWFYMAITSGYATGLWGVIGVLVLKKTWRYAFFQFVEMVNDKAQHIGKAASDYMFHLLSEYAKLMRYKPTKPRKAIKICSETLACPVISEKRYSLFELQAQDIGKAASDFIQEDLKMDYVYDYMFHLLSEYANLMRYEPTKPRKAIKICSETLACPAIGLQKKFMIESIAKGSNRREPMQYASTAPPYDAVTLRTLLRRKANSVSQVEMLEKRCWENQTKHN</sequence>
<reference evidence="1 2" key="1">
    <citation type="journal article" date="2021" name="Hortic Res">
        <title>High-quality reference genome and annotation aids understanding of berry development for evergreen blueberry (Vaccinium darrowii).</title>
        <authorList>
            <person name="Yu J."/>
            <person name="Hulse-Kemp A.M."/>
            <person name="Babiker E."/>
            <person name="Staton M."/>
        </authorList>
    </citation>
    <scope>NUCLEOTIDE SEQUENCE [LARGE SCALE GENOMIC DNA]</scope>
    <source>
        <strain evidence="2">cv. NJ 8807/NJ 8810</strain>
        <tissue evidence="1">Young leaf</tissue>
    </source>
</reference>